<keyword evidence="4" id="KW-0479">Metal-binding</keyword>
<gene>
    <name evidence="11" type="ORF">RH857_09720</name>
</gene>
<name>A0ABU1FUV9_9MICC</name>
<dbReference type="Proteomes" id="UP001260872">
    <property type="component" value="Unassembled WGS sequence"/>
</dbReference>
<dbReference type="EMBL" id="JAVKGT010000024">
    <property type="protein sequence ID" value="MDR5712403.1"/>
    <property type="molecule type" value="Genomic_DNA"/>
</dbReference>
<dbReference type="InterPro" id="IPR014349">
    <property type="entry name" value="Rieske_Fe-S_prot"/>
</dbReference>
<evidence type="ECO:0000256" key="6">
    <source>
        <dbReference type="ARBA" id="ARBA00023014"/>
    </source>
</evidence>
<sequence>MSSSCCSRREILRTGAVAGASALVLTACGGSDEEVPAAEPAQWQDALVEGDVPVGESVRVAFGENKVLLHRATETQVYAYSAVCTHQGCTVNPEPERFICPCHSSVYDLESGEPVAGPAPRALERYEARVESGIIQVRI</sequence>
<comment type="cofactor">
    <cofactor evidence="9">
        <name>[2Fe-2S] cluster</name>
        <dbReference type="ChEBI" id="CHEBI:190135"/>
    </cofactor>
</comment>
<dbReference type="InterPro" id="IPR005805">
    <property type="entry name" value="Rieske_Fe-S_prot_C"/>
</dbReference>
<dbReference type="Pfam" id="PF00355">
    <property type="entry name" value="Rieske"/>
    <property type="match status" value="1"/>
</dbReference>
<dbReference type="InterPro" id="IPR036922">
    <property type="entry name" value="Rieske_2Fe-2S_sf"/>
</dbReference>
<keyword evidence="7" id="KW-1015">Disulfide bond</keyword>
<evidence type="ECO:0000256" key="7">
    <source>
        <dbReference type="ARBA" id="ARBA00023157"/>
    </source>
</evidence>
<evidence type="ECO:0000256" key="8">
    <source>
        <dbReference type="ARBA" id="ARBA00029586"/>
    </source>
</evidence>
<dbReference type="SUPFAM" id="SSF50022">
    <property type="entry name" value="ISP domain"/>
    <property type="match status" value="1"/>
</dbReference>
<dbReference type="PRINTS" id="PR00162">
    <property type="entry name" value="RIESKE"/>
</dbReference>
<keyword evidence="5" id="KW-0408">Iron</keyword>
<evidence type="ECO:0000256" key="4">
    <source>
        <dbReference type="ARBA" id="ARBA00022723"/>
    </source>
</evidence>
<evidence type="ECO:0000256" key="5">
    <source>
        <dbReference type="ARBA" id="ARBA00023004"/>
    </source>
</evidence>
<evidence type="ECO:0000256" key="1">
    <source>
        <dbReference type="ARBA" id="ARBA00002494"/>
    </source>
</evidence>
<accession>A0ABU1FUV9</accession>
<evidence type="ECO:0000313" key="11">
    <source>
        <dbReference type="EMBL" id="MDR5712403.1"/>
    </source>
</evidence>
<dbReference type="InterPro" id="IPR017941">
    <property type="entry name" value="Rieske_2Fe-2S"/>
</dbReference>
<evidence type="ECO:0000259" key="10">
    <source>
        <dbReference type="PROSITE" id="PS51296"/>
    </source>
</evidence>
<keyword evidence="6" id="KW-0411">Iron-sulfur</keyword>
<evidence type="ECO:0000256" key="3">
    <source>
        <dbReference type="ARBA" id="ARBA00022714"/>
    </source>
</evidence>
<evidence type="ECO:0000256" key="9">
    <source>
        <dbReference type="ARBA" id="ARBA00034078"/>
    </source>
</evidence>
<evidence type="ECO:0000313" key="12">
    <source>
        <dbReference type="Proteomes" id="UP001260872"/>
    </source>
</evidence>
<protein>
    <recommendedName>
        <fullName evidence="2">Cytochrome bc1 complex Rieske iron-sulfur subunit</fullName>
    </recommendedName>
    <alternativeName>
        <fullName evidence="8">Cytochrome bc1 reductase complex subunit QcrA</fullName>
    </alternativeName>
</protein>
<keyword evidence="12" id="KW-1185">Reference proteome</keyword>
<dbReference type="CDD" id="cd03467">
    <property type="entry name" value="Rieske"/>
    <property type="match status" value="1"/>
</dbReference>
<comment type="caution">
    <text evidence="11">The sequence shown here is derived from an EMBL/GenBank/DDBJ whole genome shotgun (WGS) entry which is preliminary data.</text>
</comment>
<feature type="domain" description="Rieske" evidence="10">
    <location>
        <begin position="44"/>
        <end position="137"/>
    </location>
</feature>
<proteinExistence type="predicted"/>
<comment type="function">
    <text evidence="1">Iron-sulfur subunit of the cytochrome bc1 complex, an essential component of the respiratory electron transport chain required for ATP synthesis. The bc1 complex catalyzes the oxidation of menaquinol and the reduction of cytochrome c in the respiratory chain. The bc1 complex operates through a Q-cycle mechanism that couples electron transfer to generation of the proton gradient that drives ATP synthesis.</text>
</comment>
<keyword evidence="3" id="KW-0001">2Fe-2S</keyword>
<dbReference type="RefSeq" id="WP_310537779.1">
    <property type="nucleotide sequence ID" value="NZ_BAAAOC010000019.1"/>
</dbReference>
<dbReference type="PROSITE" id="PS51296">
    <property type="entry name" value="RIESKE"/>
    <property type="match status" value="1"/>
</dbReference>
<reference evidence="12" key="1">
    <citation type="submission" date="2023-07" db="EMBL/GenBank/DDBJ databases">
        <title>Description of three actinobacteria isolated from air of manufacturing shop in a pharmaceutical factory.</title>
        <authorList>
            <person name="Zhang D.-F."/>
        </authorList>
    </citation>
    <scope>NUCLEOTIDE SEQUENCE [LARGE SCALE GENOMIC DNA]</scope>
    <source>
        <strain evidence="12">CCTCC AB 207010</strain>
    </source>
</reference>
<evidence type="ECO:0000256" key="2">
    <source>
        <dbReference type="ARBA" id="ARBA00015816"/>
    </source>
</evidence>
<dbReference type="PANTHER" id="PTHR10134">
    <property type="entry name" value="CYTOCHROME B-C1 COMPLEX SUBUNIT RIESKE, MITOCHONDRIAL"/>
    <property type="match status" value="1"/>
</dbReference>
<dbReference type="Gene3D" id="2.102.10.10">
    <property type="entry name" value="Rieske [2Fe-2S] iron-sulphur domain"/>
    <property type="match status" value="1"/>
</dbReference>
<organism evidence="11 12">
    <name type="scientific">Nesterenkonia flava</name>
    <dbReference type="NCBI Taxonomy" id="469799"/>
    <lineage>
        <taxon>Bacteria</taxon>
        <taxon>Bacillati</taxon>
        <taxon>Actinomycetota</taxon>
        <taxon>Actinomycetes</taxon>
        <taxon>Micrococcales</taxon>
        <taxon>Micrococcaceae</taxon>
        <taxon>Nesterenkonia</taxon>
    </lineage>
</organism>
<dbReference type="InterPro" id="IPR006311">
    <property type="entry name" value="TAT_signal"/>
</dbReference>
<dbReference type="PROSITE" id="PS51318">
    <property type="entry name" value="TAT"/>
    <property type="match status" value="1"/>
</dbReference>